<reference evidence="3" key="1">
    <citation type="submission" date="2013-06" db="EMBL/GenBank/DDBJ databases">
        <authorList>
            <person name="Zhao Q."/>
        </authorList>
    </citation>
    <scope>NUCLEOTIDE SEQUENCE</scope>
    <source>
        <strain evidence="3">cv. W1943</strain>
    </source>
</reference>
<feature type="compositionally biased region" description="Acidic residues" evidence="1">
    <location>
        <begin position="43"/>
        <end position="54"/>
    </location>
</feature>
<dbReference type="EnsemblPlants" id="ORUFI04G11060.1">
    <property type="protein sequence ID" value="ORUFI04G11060.1"/>
    <property type="gene ID" value="ORUFI04G11060"/>
</dbReference>
<name>A0A0E0P850_ORYRU</name>
<feature type="compositionally biased region" description="Gly residues" evidence="1">
    <location>
        <begin position="59"/>
        <end position="71"/>
    </location>
</feature>
<sequence>MTTPKGRASASQWEDLVRWGLREQDGACALALEDVGNLGGVGVEEEDKASDGDGELGVADGGGAEYGQHGW</sequence>
<reference evidence="2" key="2">
    <citation type="submission" date="2015-06" db="UniProtKB">
        <authorList>
            <consortium name="EnsemblPlants"/>
        </authorList>
    </citation>
    <scope>IDENTIFICATION</scope>
</reference>
<evidence type="ECO:0000256" key="1">
    <source>
        <dbReference type="SAM" id="MobiDB-lite"/>
    </source>
</evidence>
<proteinExistence type="predicted"/>
<dbReference type="Proteomes" id="UP000008022">
    <property type="component" value="Unassembled WGS sequence"/>
</dbReference>
<dbReference type="HOGENOM" id="CLU_2744483_0_0_1"/>
<evidence type="ECO:0000313" key="2">
    <source>
        <dbReference type="EnsemblPlants" id="ORUFI04G11060.1"/>
    </source>
</evidence>
<protein>
    <submittedName>
        <fullName evidence="2">Uncharacterized protein</fullName>
    </submittedName>
</protein>
<keyword evidence="3" id="KW-1185">Reference proteome</keyword>
<accession>A0A0E0P850</accession>
<feature type="region of interest" description="Disordered" evidence="1">
    <location>
        <begin position="41"/>
        <end position="71"/>
    </location>
</feature>
<evidence type="ECO:0000313" key="3">
    <source>
        <dbReference type="Proteomes" id="UP000008022"/>
    </source>
</evidence>
<dbReference type="AlphaFoldDB" id="A0A0E0P850"/>
<dbReference type="Gramene" id="ORUFI04G11060.1">
    <property type="protein sequence ID" value="ORUFI04G11060.1"/>
    <property type="gene ID" value="ORUFI04G11060"/>
</dbReference>
<organism evidence="2 3">
    <name type="scientific">Oryza rufipogon</name>
    <name type="common">Brownbeard rice</name>
    <name type="synonym">Asian wild rice</name>
    <dbReference type="NCBI Taxonomy" id="4529"/>
    <lineage>
        <taxon>Eukaryota</taxon>
        <taxon>Viridiplantae</taxon>
        <taxon>Streptophyta</taxon>
        <taxon>Embryophyta</taxon>
        <taxon>Tracheophyta</taxon>
        <taxon>Spermatophyta</taxon>
        <taxon>Magnoliopsida</taxon>
        <taxon>Liliopsida</taxon>
        <taxon>Poales</taxon>
        <taxon>Poaceae</taxon>
        <taxon>BOP clade</taxon>
        <taxon>Oryzoideae</taxon>
        <taxon>Oryzeae</taxon>
        <taxon>Oryzinae</taxon>
        <taxon>Oryza</taxon>
    </lineage>
</organism>